<dbReference type="InterPro" id="IPR020846">
    <property type="entry name" value="MFS_dom"/>
</dbReference>
<dbReference type="CDD" id="cd17321">
    <property type="entry name" value="MFS_MMR_MDR_like"/>
    <property type="match status" value="1"/>
</dbReference>
<feature type="transmembrane region" description="Helical" evidence="7">
    <location>
        <begin position="309"/>
        <end position="329"/>
    </location>
</feature>
<dbReference type="GO" id="GO:0005886">
    <property type="term" value="C:plasma membrane"/>
    <property type="evidence" value="ECO:0007669"/>
    <property type="project" value="UniProtKB-SubCell"/>
</dbReference>
<feature type="transmembrane region" description="Helical" evidence="7">
    <location>
        <begin position="279"/>
        <end position="297"/>
    </location>
</feature>
<sequence length="427" mass="42719">MVLLDMTVLSVAEPDLARSLGGSVAGLQWTVSGYTVVFGALLLTAGAVADRFGAHRAFRVGIVGFGVGSLLSAAAPNLWTLVALRGLLGVAAAACVPASMAMITRLFPVPAERAGAVSVWAALSGAALAVGPLAGGLLADAYGWRAIFLINVPIAALTLALTAGRAVRCPRGERPIDRTSQLVVCVALGLATDALIAAGSGSGTHAAGSGAAAVLAALLFVRAERRSPHPVLPAAVLRSRATRSALLAGAAVNFAMTGLLFVLPLLFRQNLHMSPMRTGVAFLPMTLPFAVNPLLTGRIVARSGPRAPMLAGLGLLTSGCVVFAVAVLADLGYPVLAIGLVCTGFGVSFALPALVGTVITTAPEGTAGAAGGLFNAVRQIGATVGVAAMGAFVGVDGTTGADDSARALLLPAALCAVTTVLVARRRD</sequence>
<gene>
    <name evidence="9" type="primary">mmr_1</name>
    <name evidence="9" type="ORF">EHYA_08205</name>
</gene>
<evidence type="ECO:0000256" key="4">
    <source>
        <dbReference type="ARBA" id="ARBA00022989"/>
    </source>
</evidence>
<evidence type="ECO:0000259" key="8">
    <source>
        <dbReference type="PROSITE" id="PS50850"/>
    </source>
</evidence>
<organism evidence="9 10">
    <name type="scientific">Embleya hyalina</name>
    <dbReference type="NCBI Taxonomy" id="516124"/>
    <lineage>
        <taxon>Bacteria</taxon>
        <taxon>Bacillati</taxon>
        <taxon>Actinomycetota</taxon>
        <taxon>Actinomycetes</taxon>
        <taxon>Kitasatosporales</taxon>
        <taxon>Streptomycetaceae</taxon>
        <taxon>Embleya</taxon>
    </lineage>
</organism>
<feature type="transmembrane region" description="Helical" evidence="7">
    <location>
        <begin position="405"/>
        <end position="423"/>
    </location>
</feature>
<feature type="transmembrane region" description="Helical" evidence="7">
    <location>
        <begin position="20"/>
        <end position="45"/>
    </location>
</feature>
<reference evidence="9 10" key="1">
    <citation type="submission" date="2018-12" db="EMBL/GenBank/DDBJ databases">
        <title>Draft genome sequence of Embleya hyalina NBRC 13850T.</title>
        <authorList>
            <person name="Komaki H."/>
            <person name="Hosoyama A."/>
            <person name="Kimura A."/>
            <person name="Ichikawa N."/>
            <person name="Tamura T."/>
        </authorList>
    </citation>
    <scope>NUCLEOTIDE SEQUENCE [LARGE SCALE GENOMIC DNA]</scope>
    <source>
        <strain evidence="9 10">NBRC 13850</strain>
    </source>
</reference>
<keyword evidence="5 7" id="KW-0472">Membrane</keyword>
<evidence type="ECO:0000256" key="5">
    <source>
        <dbReference type="ARBA" id="ARBA00023136"/>
    </source>
</evidence>
<name>A0A401Z0N2_9ACTN</name>
<dbReference type="InterPro" id="IPR011701">
    <property type="entry name" value="MFS"/>
</dbReference>
<dbReference type="PROSITE" id="PS50850">
    <property type="entry name" value="MFS"/>
    <property type="match status" value="1"/>
</dbReference>
<protein>
    <submittedName>
        <fullName evidence="9">MFS transporter</fullName>
    </submittedName>
</protein>
<keyword evidence="6" id="KW-0046">Antibiotic resistance</keyword>
<evidence type="ECO:0000313" key="10">
    <source>
        <dbReference type="Proteomes" id="UP000286931"/>
    </source>
</evidence>
<dbReference type="SUPFAM" id="SSF103473">
    <property type="entry name" value="MFS general substrate transporter"/>
    <property type="match status" value="1"/>
</dbReference>
<feature type="transmembrane region" description="Helical" evidence="7">
    <location>
        <begin position="244"/>
        <end position="267"/>
    </location>
</feature>
<feature type="transmembrane region" description="Helical" evidence="7">
    <location>
        <begin position="179"/>
        <end position="199"/>
    </location>
</feature>
<dbReference type="PANTHER" id="PTHR42718:SF9">
    <property type="entry name" value="MAJOR FACILITATOR SUPERFAMILY MULTIDRUG TRANSPORTER MFSC"/>
    <property type="match status" value="1"/>
</dbReference>
<evidence type="ECO:0000256" key="2">
    <source>
        <dbReference type="ARBA" id="ARBA00022448"/>
    </source>
</evidence>
<feature type="transmembrane region" description="Helical" evidence="7">
    <location>
        <begin position="144"/>
        <end position="167"/>
    </location>
</feature>
<proteinExistence type="predicted"/>
<dbReference type="OrthoDB" id="3392002at2"/>
<dbReference type="Gene3D" id="1.20.1720.10">
    <property type="entry name" value="Multidrug resistance protein D"/>
    <property type="match status" value="1"/>
</dbReference>
<keyword evidence="3 7" id="KW-0812">Transmembrane</keyword>
<feature type="transmembrane region" description="Helical" evidence="7">
    <location>
        <begin position="119"/>
        <end position="138"/>
    </location>
</feature>
<dbReference type="Proteomes" id="UP000286931">
    <property type="component" value="Unassembled WGS sequence"/>
</dbReference>
<dbReference type="GO" id="GO:0022857">
    <property type="term" value="F:transmembrane transporter activity"/>
    <property type="evidence" value="ECO:0007669"/>
    <property type="project" value="InterPro"/>
</dbReference>
<dbReference type="Pfam" id="PF07690">
    <property type="entry name" value="MFS_1"/>
    <property type="match status" value="1"/>
</dbReference>
<evidence type="ECO:0000256" key="3">
    <source>
        <dbReference type="ARBA" id="ARBA00022692"/>
    </source>
</evidence>
<comment type="caution">
    <text evidence="9">The sequence shown here is derived from an EMBL/GenBank/DDBJ whole genome shotgun (WGS) entry which is preliminary data.</text>
</comment>
<feature type="transmembrane region" description="Helical" evidence="7">
    <location>
        <begin position="87"/>
        <end position="107"/>
    </location>
</feature>
<evidence type="ECO:0000256" key="1">
    <source>
        <dbReference type="ARBA" id="ARBA00004651"/>
    </source>
</evidence>
<comment type="subcellular location">
    <subcellularLocation>
        <location evidence="1">Cell membrane</location>
        <topology evidence="1">Multi-pass membrane protein</topology>
    </subcellularLocation>
</comment>
<feature type="transmembrane region" description="Helical" evidence="7">
    <location>
        <begin position="205"/>
        <end position="223"/>
    </location>
</feature>
<dbReference type="InterPro" id="IPR036259">
    <property type="entry name" value="MFS_trans_sf"/>
</dbReference>
<feature type="transmembrane region" description="Helical" evidence="7">
    <location>
        <begin position="57"/>
        <end position="75"/>
    </location>
</feature>
<keyword evidence="4 7" id="KW-1133">Transmembrane helix</keyword>
<dbReference type="Gene3D" id="1.20.1250.20">
    <property type="entry name" value="MFS general substrate transporter like domains"/>
    <property type="match status" value="1"/>
</dbReference>
<feature type="transmembrane region" description="Helical" evidence="7">
    <location>
        <begin position="372"/>
        <end position="393"/>
    </location>
</feature>
<dbReference type="PANTHER" id="PTHR42718">
    <property type="entry name" value="MAJOR FACILITATOR SUPERFAMILY MULTIDRUG TRANSPORTER MFSC"/>
    <property type="match status" value="1"/>
</dbReference>
<dbReference type="AlphaFoldDB" id="A0A401Z0N2"/>
<feature type="transmembrane region" description="Helical" evidence="7">
    <location>
        <begin position="335"/>
        <end position="360"/>
    </location>
</feature>
<dbReference type="EMBL" id="BIFH01000040">
    <property type="protein sequence ID" value="GCE00480.1"/>
    <property type="molecule type" value="Genomic_DNA"/>
</dbReference>
<dbReference type="GO" id="GO:0046677">
    <property type="term" value="P:response to antibiotic"/>
    <property type="evidence" value="ECO:0007669"/>
    <property type="project" value="UniProtKB-KW"/>
</dbReference>
<evidence type="ECO:0000256" key="6">
    <source>
        <dbReference type="ARBA" id="ARBA00023251"/>
    </source>
</evidence>
<keyword evidence="10" id="KW-1185">Reference proteome</keyword>
<keyword evidence="2" id="KW-0813">Transport</keyword>
<evidence type="ECO:0000313" key="9">
    <source>
        <dbReference type="EMBL" id="GCE00480.1"/>
    </source>
</evidence>
<evidence type="ECO:0000256" key="7">
    <source>
        <dbReference type="SAM" id="Phobius"/>
    </source>
</evidence>
<feature type="domain" description="Major facilitator superfamily (MFS) profile" evidence="8">
    <location>
        <begin position="1"/>
        <end position="427"/>
    </location>
</feature>
<accession>A0A401Z0N2</accession>